<keyword evidence="2" id="KW-1185">Reference proteome</keyword>
<evidence type="ECO:0000313" key="2">
    <source>
        <dbReference type="Proteomes" id="UP001652445"/>
    </source>
</evidence>
<dbReference type="Proteomes" id="UP001652445">
    <property type="component" value="Unassembled WGS sequence"/>
</dbReference>
<name>A0ABT2URC3_9BACL</name>
<reference evidence="1 2" key="1">
    <citation type="submission" date="2022-09" db="EMBL/GenBank/DDBJ databases">
        <authorList>
            <person name="Han X.L."/>
            <person name="Wang Q."/>
            <person name="Lu T."/>
        </authorList>
    </citation>
    <scope>NUCLEOTIDE SEQUENCE [LARGE SCALE GENOMIC DNA]</scope>
    <source>
        <strain evidence="1 2">WQ 127069</strain>
    </source>
</reference>
<dbReference type="EMBL" id="JAOQIO010000113">
    <property type="protein sequence ID" value="MCU6797215.1"/>
    <property type="molecule type" value="Genomic_DNA"/>
</dbReference>
<sequence>MGMWDRVTREQRKDMQLLNSEKMQLLQEIEKARLDWVTAQHRLDIVIEHDQIDYAIYALEASQKRLDMLFKQAKRMKLSAWDVRNSKSEIVTFK</sequence>
<proteinExistence type="predicted"/>
<protein>
    <submittedName>
        <fullName evidence="1">YaaL family protein</fullName>
    </submittedName>
</protein>
<dbReference type="RefSeq" id="WP_262688021.1">
    <property type="nucleotide sequence ID" value="NZ_JAOQIO010000113.1"/>
</dbReference>
<comment type="caution">
    <text evidence="1">The sequence shown here is derived from an EMBL/GenBank/DDBJ whole genome shotgun (WGS) entry which is preliminary data.</text>
</comment>
<organism evidence="1 2">
    <name type="scientific">Paenibacillus baimaensis</name>
    <dbReference type="NCBI Taxonomy" id="2982185"/>
    <lineage>
        <taxon>Bacteria</taxon>
        <taxon>Bacillati</taxon>
        <taxon>Bacillota</taxon>
        <taxon>Bacilli</taxon>
        <taxon>Bacillales</taxon>
        <taxon>Paenibacillaceae</taxon>
        <taxon>Paenibacillus</taxon>
    </lineage>
</organism>
<dbReference type="InterPro" id="IPR019644">
    <property type="entry name" value="DUF2508"/>
</dbReference>
<dbReference type="Pfam" id="PF10704">
    <property type="entry name" value="DUF2508"/>
    <property type="match status" value="1"/>
</dbReference>
<evidence type="ECO:0000313" key="1">
    <source>
        <dbReference type="EMBL" id="MCU6797215.1"/>
    </source>
</evidence>
<gene>
    <name evidence="1" type="ORF">OB236_34315</name>
</gene>
<accession>A0ABT2URC3</accession>